<dbReference type="Proteomes" id="UP000000323">
    <property type="component" value="Chromosome 2"/>
</dbReference>
<reference evidence="2" key="1">
    <citation type="journal article" date="2010" name="Stand. Genomic Sci.">
        <title>Complete genome sequence of 'Thermobaculum terrenum' type strain (YNP1).</title>
        <authorList>
            <person name="Kiss H."/>
            <person name="Cleland D."/>
            <person name="Lapidus A."/>
            <person name="Lucas S."/>
            <person name="Glavina Del Rio T."/>
            <person name="Nolan M."/>
            <person name="Tice H."/>
            <person name="Han C."/>
            <person name="Goodwin L."/>
            <person name="Pitluck S."/>
            <person name="Liolios K."/>
            <person name="Ivanova N."/>
            <person name="Mavromatis K."/>
            <person name="Ovchinnikova G."/>
            <person name="Pati A."/>
            <person name="Chen A."/>
            <person name="Palaniappan K."/>
            <person name="Land M."/>
            <person name="Hauser L."/>
            <person name="Chang Y."/>
            <person name="Jeffries C."/>
            <person name="Lu M."/>
            <person name="Brettin T."/>
            <person name="Detter J."/>
            <person name="Goker M."/>
            <person name="Tindall B."/>
            <person name="Beck B."/>
            <person name="McDermott T."/>
            <person name="Woyke T."/>
            <person name="Bristow J."/>
            <person name="Eisen J."/>
            <person name="Markowitz V."/>
            <person name="Hugenholtz P."/>
            <person name="Kyrpides N."/>
            <person name="Klenk H."/>
            <person name="Cheng J."/>
        </authorList>
    </citation>
    <scope>NUCLEOTIDE SEQUENCE [LARGE SCALE GENOMIC DNA]</scope>
    <source>
        <strain evidence="2">ATCC BAA-798 / YNP1</strain>
    </source>
</reference>
<evidence type="ECO:0000313" key="2">
    <source>
        <dbReference type="Proteomes" id="UP000000323"/>
    </source>
</evidence>
<proteinExistence type="predicted"/>
<keyword evidence="2" id="KW-1185">Reference proteome</keyword>
<dbReference type="HOGENOM" id="CLU_2195710_0_0_0"/>
<dbReference type="AlphaFoldDB" id="D1CI94"/>
<accession>D1CI94</accession>
<evidence type="ECO:0000313" key="1">
    <source>
        <dbReference type="EMBL" id="ACZ43465.1"/>
    </source>
</evidence>
<sequence length="108" mass="11471">MQRQAITQDGQSFLPPEGSLPVEIRGRVLGILRRCPATPNDCFLGARAGYGGAESSVPQPLALVPKIEGTLEDALSLDDSGEDLEALEAWPWHRADAGGTWASRGFGP</sequence>
<dbReference type="EMBL" id="CP001826">
    <property type="protein sequence ID" value="ACZ43465.1"/>
    <property type="molecule type" value="Genomic_DNA"/>
</dbReference>
<dbReference type="KEGG" id="ttr:Tter_2576"/>
<organism evidence="1 2">
    <name type="scientific">Thermobaculum terrenum (strain ATCC BAA-798 / CCMEE 7001 / YNP1)</name>
    <dbReference type="NCBI Taxonomy" id="525904"/>
    <lineage>
        <taxon>Bacteria</taxon>
        <taxon>Bacillati</taxon>
        <taxon>Chloroflexota</taxon>
        <taxon>Chloroflexia</taxon>
        <taxon>Candidatus Thermobaculales</taxon>
        <taxon>Candidatus Thermobaculaceae</taxon>
        <taxon>Thermobaculum</taxon>
    </lineage>
</organism>
<gene>
    <name evidence="1" type="ordered locus">Tter_2576</name>
</gene>
<name>D1CI94_THET1</name>
<protein>
    <submittedName>
        <fullName evidence="1">Uncharacterized protein</fullName>
    </submittedName>
</protein>
<dbReference type="RefSeq" id="WP_012876496.1">
    <property type="nucleotide sequence ID" value="NC_013526.1"/>
</dbReference>